<evidence type="ECO:0000313" key="24">
    <source>
        <dbReference type="EMBL" id="JAQ09530.1"/>
    </source>
</evidence>
<evidence type="ECO:0000256" key="12">
    <source>
        <dbReference type="ARBA" id="ARBA00023136"/>
    </source>
</evidence>
<feature type="disulfide bond" evidence="15">
    <location>
        <begin position="313"/>
        <end position="322"/>
    </location>
</feature>
<dbReference type="GO" id="GO:0035214">
    <property type="term" value="P:eye-antennal disc development"/>
    <property type="evidence" value="ECO:0007669"/>
    <property type="project" value="UniProtKB-ARBA"/>
</dbReference>
<accession>A0A146LSY1</accession>
<evidence type="ECO:0000259" key="23">
    <source>
        <dbReference type="PROSITE" id="PS51051"/>
    </source>
</evidence>
<evidence type="ECO:0000256" key="11">
    <source>
        <dbReference type="ARBA" id="ARBA00022989"/>
    </source>
</evidence>
<reference evidence="24" key="1">
    <citation type="journal article" date="2016" name="Gigascience">
        <title>De novo construction of an expanded transcriptome assembly for the western tarnished plant bug, Lygus hesperus.</title>
        <authorList>
            <person name="Tassone E.E."/>
            <person name="Geib S.M."/>
            <person name="Hall B."/>
            <person name="Fabrick J.A."/>
            <person name="Brent C.S."/>
            <person name="Hull J.J."/>
        </authorList>
    </citation>
    <scope>NUCLEOTIDE SEQUENCE</scope>
</reference>
<dbReference type="GO" id="GO:0050769">
    <property type="term" value="P:positive regulation of neurogenesis"/>
    <property type="evidence" value="ECO:0007669"/>
    <property type="project" value="UniProtKB-ARBA"/>
</dbReference>
<dbReference type="SUPFAM" id="SSF57184">
    <property type="entry name" value="Growth factor receptor domain"/>
    <property type="match status" value="1"/>
</dbReference>
<feature type="disulfide bond" evidence="15">
    <location>
        <begin position="498"/>
        <end position="507"/>
    </location>
</feature>
<dbReference type="InterPro" id="IPR018097">
    <property type="entry name" value="EGF_Ca-bd_CS"/>
</dbReference>
<dbReference type="FunFam" id="2.10.25.140:FF:000001">
    <property type="entry name" value="Delta-like protein"/>
    <property type="match status" value="1"/>
</dbReference>
<evidence type="ECO:0000256" key="8">
    <source>
        <dbReference type="ARBA" id="ARBA00022782"/>
    </source>
</evidence>
<dbReference type="PROSITE" id="PS50287">
    <property type="entry name" value="SRCR_2"/>
    <property type="match status" value="1"/>
</dbReference>
<evidence type="ECO:0000256" key="19">
    <source>
        <dbReference type="SAM" id="MobiDB-lite"/>
    </source>
</evidence>
<dbReference type="InterPro" id="IPR001774">
    <property type="entry name" value="DSL"/>
</dbReference>
<comment type="subcellular location">
    <subcellularLocation>
        <location evidence="1">Cell membrane</location>
        <topology evidence="1">Single-pass type I membrane protein</topology>
    </subcellularLocation>
    <subcellularLocation>
        <location evidence="18">Membrane</location>
        <topology evidence="18">Single-pass type I membrane protein</topology>
    </subcellularLocation>
</comment>
<dbReference type="GO" id="GO:0009986">
    <property type="term" value="C:cell surface"/>
    <property type="evidence" value="ECO:0007669"/>
    <property type="project" value="UniProtKB-ARBA"/>
</dbReference>
<gene>
    <name evidence="24" type="primary">Dl_1</name>
    <name evidence="25" type="synonym">Dl_0</name>
    <name evidence="24" type="ORF">g.35402</name>
    <name evidence="25" type="ORF">g.35405</name>
</gene>
<dbReference type="GO" id="GO:0030718">
    <property type="term" value="P:germ-line stem cell population maintenance"/>
    <property type="evidence" value="ECO:0007669"/>
    <property type="project" value="UniProtKB-ARBA"/>
</dbReference>
<dbReference type="Gene3D" id="2.60.40.3510">
    <property type="match status" value="1"/>
</dbReference>
<dbReference type="InterPro" id="IPR001190">
    <property type="entry name" value="SRCR"/>
</dbReference>
<evidence type="ECO:0000256" key="9">
    <source>
        <dbReference type="ARBA" id="ARBA00022837"/>
    </source>
</evidence>
<feature type="disulfide bond" evidence="15">
    <location>
        <begin position="352"/>
        <end position="361"/>
    </location>
</feature>
<dbReference type="PANTHER" id="PTHR24049:SF22">
    <property type="entry name" value="DROSOPHILA CRUMBS HOMOLOG"/>
    <property type="match status" value="1"/>
</dbReference>
<evidence type="ECO:0000256" key="1">
    <source>
        <dbReference type="ARBA" id="ARBA00004251"/>
    </source>
</evidence>
<evidence type="ECO:0000256" key="3">
    <source>
        <dbReference type="ARBA" id="ARBA00022475"/>
    </source>
</evidence>
<evidence type="ECO:0000256" key="18">
    <source>
        <dbReference type="RuleBase" id="RU280815"/>
    </source>
</evidence>
<feature type="domain" description="EGF-like" evidence="21">
    <location>
        <begin position="325"/>
        <end position="362"/>
    </location>
</feature>
<keyword evidence="7 18" id="KW-0677">Repeat</keyword>
<sequence length="753" mass="81063">MNGFGITLVLATLASYFPTMIVCSGVFELKVLGLENPLGRDSTGECCTATDPVPPPGSACPAPCPARLRACLKHYQAQVDTTSPCTFGDLVTPVLGSNTLKLAPNGHLISFPFDFTWPGTFSLIVEAWHDTNDTSRLSGNKRLITRLTSQRWLDVGPEWTPGATDGALKFEYRVTCEPHYYGSGCATLCRPRDDNFGHYTCSETGARICTEGWTGDYCSDPKCLPGCDSQHGHCNNPNECICYSGWKGRLCDECERYPGCLHGSCKKPWDCLCDEGWGGLFCNQDLNYCTNHRPCRQGGTCFNTGQGSYTCACAPGYTGTDCEVKIDGCSHTPCLNGAKCVDEGSGGYQCECASGWQGTHCEVSAVTCGDFPCQNGGICEDGHSSYKCTCLPGYSGHDCSEEVDLCQCQNGATCTADGVCLCPTGYTGTHCQLNIDDCAHSPCLNGATCIDGVNTFKCQCVPGYVGQLCQDEVDYCIAKPCANGGTCSKHVNDYKCSCKPGFTGKDCSVDIDECKSSPCKNGGKCVDRVNGFVCTCTHGFIGPTCTDEPGRAGNISKHVLRRDDSGLSAEHIVVIATLSVSVPLIVIVAAVVVVCMKQRRAMERRKADDEARRQNEQNSVSSAVVSKRTDAHMIKNTWSSPPGKKVEEVQDTWDPVYTLHRTRSQKQLNTEMGRHRSSKDLATELPTTKRMSLMSLSDSSHPPPSVHCNSSCSDMSSSGGGGGSKRLTDVRRSSAVDMIKPPAVYVIGDHHRP</sequence>
<evidence type="ECO:0000259" key="22">
    <source>
        <dbReference type="PROSITE" id="PS50287"/>
    </source>
</evidence>
<comment type="caution">
    <text evidence="16">Lacks conserved residue(s) required for the propagation of feature annotation.</text>
</comment>
<protein>
    <recommendedName>
        <fullName evidence="18">Delta-like protein</fullName>
    </recommendedName>
</protein>
<feature type="domain" description="EGF-like" evidence="21">
    <location>
        <begin position="364"/>
        <end position="400"/>
    </location>
</feature>
<keyword evidence="2 18" id="KW-0217">Developmental protein</keyword>
<evidence type="ECO:0000256" key="13">
    <source>
        <dbReference type="ARBA" id="ARBA00023157"/>
    </source>
</evidence>
<evidence type="ECO:0000256" key="20">
    <source>
        <dbReference type="SAM" id="Phobius"/>
    </source>
</evidence>
<name>A0A146LSY1_LYGHE</name>
<dbReference type="GO" id="GO:0048056">
    <property type="term" value="P:R3/R4 cell differentiation"/>
    <property type="evidence" value="ECO:0007669"/>
    <property type="project" value="UniProtKB-ARBA"/>
</dbReference>
<feature type="region of interest" description="Disordered" evidence="19">
    <location>
        <begin position="662"/>
        <end position="733"/>
    </location>
</feature>
<dbReference type="GO" id="GO:0048018">
    <property type="term" value="F:receptor ligand activity"/>
    <property type="evidence" value="ECO:0007669"/>
    <property type="project" value="UniProtKB-ARBA"/>
</dbReference>
<feature type="disulfide bond" evidence="17">
    <location>
        <begin position="209"/>
        <end position="218"/>
    </location>
</feature>
<dbReference type="GO" id="GO:0045179">
    <property type="term" value="C:apical cortex"/>
    <property type="evidence" value="ECO:0007669"/>
    <property type="project" value="UniProtKB-ARBA"/>
</dbReference>
<keyword evidence="14" id="KW-0325">Glycoprotein</keyword>
<feature type="domain" description="EGF-like" evidence="21">
    <location>
        <begin position="402"/>
        <end position="432"/>
    </location>
</feature>
<dbReference type="FunFam" id="2.10.25.10:FF:000391">
    <property type="entry name" value="Weary, isoform C"/>
    <property type="match status" value="1"/>
</dbReference>
<dbReference type="Gene3D" id="2.10.25.10">
    <property type="entry name" value="Laminin"/>
    <property type="match status" value="8"/>
</dbReference>
<feature type="compositionally biased region" description="Basic and acidic residues" evidence="19">
    <location>
        <begin position="603"/>
        <end position="615"/>
    </location>
</feature>
<dbReference type="InterPro" id="IPR001881">
    <property type="entry name" value="EGF-like_Ca-bd_dom"/>
</dbReference>
<dbReference type="GO" id="GO:0016330">
    <property type="term" value="P:second mitotic wave involved in compound eye morphogenesis"/>
    <property type="evidence" value="ECO:0007669"/>
    <property type="project" value="UniProtKB-ARBA"/>
</dbReference>
<dbReference type="PROSITE" id="PS00010">
    <property type="entry name" value="ASX_HYDROXYL"/>
    <property type="match status" value="3"/>
</dbReference>
<dbReference type="GO" id="GO:0045197">
    <property type="term" value="P:establishment or maintenance of epithelial cell apical/basal polarity"/>
    <property type="evidence" value="ECO:0007669"/>
    <property type="project" value="TreeGrafter"/>
</dbReference>
<dbReference type="FunFam" id="2.10.25.10:FF:000018">
    <property type="entry name" value="Delta-like 1"/>
    <property type="match status" value="1"/>
</dbReference>
<feature type="region of interest" description="Disordered" evidence="19">
    <location>
        <begin position="603"/>
        <end position="646"/>
    </location>
</feature>
<dbReference type="PROSITE" id="PS51051">
    <property type="entry name" value="DSL"/>
    <property type="match status" value="1"/>
</dbReference>
<dbReference type="InterPro" id="IPR000742">
    <property type="entry name" value="EGF"/>
</dbReference>
<dbReference type="GO" id="GO:0120035">
    <property type="term" value="P:regulation of plasma membrane bounded cell projection organization"/>
    <property type="evidence" value="ECO:0007669"/>
    <property type="project" value="UniProtKB-ARBA"/>
</dbReference>
<dbReference type="GO" id="GO:0016318">
    <property type="term" value="P:ommatidial rotation"/>
    <property type="evidence" value="ECO:0007669"/>
    <property type="project" value="UniProtKB-ARBA"/>
</dbReference>
<keyword evidence="5 18" id="KW-0812">Transmembrane</keyword>
<keyword evidence="13 15" id="KW-1015">Disulfide bond</keyword>
<proteinExistence type="predicted"/>
<feature type="disulfide bond" evidence="15">
    <location>
        <begin position="536"/>
        <end position="545"/>
    </location>
</feature>
<dbReference type="GO" id="GO:0005886">
    <property type="term" value="C:plasma membrane"/>
    <property type="evidence" value="ECO:0007669"/>
    <property type="project" value="UniProtKB-SubCell"/>
</dbReference>
<feature type="domain" description="EGF-like" evidence="21">
    <location>
        <begin position="434"/>
        <end position="470"/>
    </location>
</feature>
<dbReference type="PANTHER" id="PTHR24049">
    <property type="entry name" value="CRUMBS FAMILY MEMBER"/>
    <property type="match status" value="1"/>
</dbReference>
<feature type="disulfide bond" evidence="15">
    <location>
        <begin position="460"/>
        <end position="469"/>
    </location>
</feature>
<evidence type="ECO:0000256" key="5">
    <source>
        <dbReference type="ARBA" id="ARBA00022692"/>
    </source>
</evidence>
<feature type="transmembrane region" description="Helical" evidence="20">
    <location>
        <begin position="572"/>
        <end position="596"/>
    </location>
</feature>
<dbReference type="InterPro" id="IPR051022">
    <property type="entry name" value="Notch_Cell-Fate_Det"/>
</dbReference>
<dbReference type="GO" id="GO:0007157">
    <property type="term" value="P:heterophilic cell-cell adhesion via plasma membrane cell adhesion molecules"/>
    <property type="evidence" value="ECO:0007669"/>
    <property type="project" value="TreeGrafter"/>
</dbReference>
<feature type="domain" description="SRCR" evidence="22">
    <location>
        <begin position="248"/>
        <end position="369"/>
    </location>
</feature>
<dbReference type="GO" id="GO:0005509">
    <property type="term" value="F:calcium ion binding"/>
    <property type="evidence" value="ECO:0007669"/>
    <property type="project" value="InterPro"/>
</dbReference>
<keyword evidence="6 18" id="KW-0732">Signal</keyword>
<organism evidence="24">
    <name type="scientific">Lygus hesperus</name>
    <name type="common">Western plant bug</name>
    <dbReference type="NCBI Taxonomy" id="30085"/>
    <lineage>
        <taxon>Eukaryota</taxon>
        <taxon>Metazoa</taxon>
        <taxon>Ecdysozoa</taxon>
        <taxon>Arthropoda</taxon>
        <taxon>Hexapoda</taxon>
        <taxon>Insecta</taxon>
        <taxon>Pterygota</taxon>
        <taxon>Neoptera</taxon>
        <taxon>Paraneoptera</taxon>
        <taxon>Hemiptera</taxon>
        <taxon>Heteroptera</taxon>
        <taxon>Panheteroptera</taxon>
        <taxon>Cimicomorpha</taxon>
        <taxon>Miridae</taxon>
        <taxon>Mirini</taxon>
        <taxon>Lygus</taxon>
    </lineage>
</organism>
<evidence type="ECO:0000256" key="17">
    <source>
        <dbReference type="PROSITE-ProRule" id="PRU00377"/>
    </source>
</evidence>
<feature type="disulfide bond" evidence="17">
    <location>
        <begin position="176"/>
        <end position="185"/>
    </location>
</feature>
<comment type="function">
    <text evidence="18">Putative Notch ligand involved in the mediation of Notch signaling.</text>
</comment>
<dbReference type="Pfam" id="PF00008">
    <property type="entry name" value="EGF"/>
    <property type="match status" value="3"/>
</dbReference>
<keyword evidence="11 18" id="KW-1133">Transmembrane helix</keyword>
<dbReference type="Pfam" id="PF01414">
    <property type="entry name" value="DSL"/>
    <property type="match status" value="1"/>
</dbReference>
<dbReference type="SMART" id="SM00051">
    <property type="entry name" value="DSL"/>
    <property type="match status" value="1"/>
</dbReference>
<dbReference type="GO" id="GO:0007411">
    <property type="term" value="P:axon guidance"/>
    <property type="evidence" value="ECO:0007669"/>
    <property type="project" value="UniProtKB-ARBA"/>
</dbReference>
<feature type="domain" description="EGF-like" evidence="21">
    <location>
        <begin position="510"/>
        <end position="546"/>
    </location>
</feature>
<dbReference type="PROSITE" id="PS01187">
    <property type="entry name" value="EGF_CA"/>
    <property type="match status" value="1"/>
</dbReference>
<keyword evidence="10" id="KW-0832">Ubl conjugation</keyword>
<dbReference type="PROSITE" id="PS00022">
    <property type="entry name" value="EGF_1"/>
    <property type="match status" value="8"/>
</dbReference>
<keyword evidence="3" id="KW-1003">Cell membrane</keyword>
<evidence type="ECO:0000259" key="21">
    <source>
        <dbReference type="PROSITE" id="PS50026"/>
    </source>
</evidence>
<feature type="compositionally biased region" description="Polar residues" evidence="19">
    <location>
        <begin position="685"/>
        <end position="700"/>
    </location>
</feature>
<dbReference type="GO" id="GO:0043208">
    <property type="term" value="F:glycosphingolipid binding"/>
    <property type="evidence" value="ECO:0007669"/>
    <property type="project" value="UniProtKB-ARBA"/>
</dbReference>
<evidence type="ECO:0000256" key="2">
    <source>
        <dbReference type="ARBA" id="ARBA00022473"/>
    </source>
</evidence>
<dbReference type="GO" id="GO:0042063">
    <property type="term" value="P:gliogenesis"/>
    <property type="evidence" value="ECO:0007669"/>
    <property type="project" value="UniProtKB-ARBA"/>
</dbReference>
<dbReference type="FunFam" id="2.10.25.10:FF:000472">
    <property type="entry name" value="Uncharacterized protein, isoform A"/>
    <property type="match status" value="1"/>
</dbReference>
<dbReference type="GO" id="GO:0040008">
    <property type="term" value="P:regulation of growth"/>
    <property type="evidence" value="ECO:0007669"/>
    <property type="project" value="UniProtKB-ARBA"/>
</dbReference>
<evidence type="ECO:0000256" key="16">
    <source>
        <dbReference type="PROSITE-ProRule" id="PRU00196"/>
    </source>
</evidence>
<feature type="domain" description="DSL" evidence="23">
    <location>
        <begin position="174"/>
        <end position="218"/>
    </location>
</feature>
<dbReference type="GO" id="GO:0048100">
    <property type="term" value="P:wing disc anterior/posterior pattern formation"/>
    <property type="evidence" value="ECO:0007669"/>
    <property type="project" value="UniProtKB-ARBA"/>
</dbReference>
<dbReference type="SMART" id="SM00179">
    <property type="entry name" value="EGF_CA"/>
    <property type="match status" value="7"/>
</dbReference>
<keyword evidence="12 18" id="KW-0472">Membrane</keyword>
<dbReference type="SUPFAM" id="SSF57196">
    <property type="entry name" value="EGF/Laminin"/>
    <property type="match status" value="3"/>
</dbReference>
<dbReference type="Pfam" id="PF12661">
    <property type="entry name" value="hEGF"/>
    <property type="match status" value="4"/>
</dbReference>
<dbReference type="AlphaFoldDB" id="A0A146LSY1"/>
<dbReference type="FunFam" id="2.10.25.10:FF:000117">
    <property type="entry name" value="Delta-like protein"/>
    <property type="match status" value="1"/>
</dbReference>
<dbReference type="FunFam" id="2.10.25.10:FF:000064">
    <property type="entry name" value="Delta-like protein"/>
    <property type="match status" value="1"/>
</dbReference>
<keyword evidence="4 15" id="KW-0245">EGF-like domain</keyword>
<dbReference type="InterPro" id="IPR013032">
    <property type="entry name" value="EGF-like_CS"/>
</dbReference>
<feature type="disulfide bond" evidence="15">
    <location>
        <begin position="390"/>
        <end position="399"/>
    </location>
</feature>
<dbReference type="GO" id="GO:0007219">
    <property type="term" value="P:Notch signaling pathway"/>
    <property type="evidence" value="ECO:0007669"/>
    <property type="project" value="InterPro"/>
</dbReference>
<dbReference type="EMBL" id="GDHC01009099">
    <property type="protein sequence ID" value="JAQ09530.1"/>
    <property type="molecule type" value="Transcribed_RNA"/>
</dbReference>
<dbReference type="SMART" id="SM00181">
    <property type="entry name" value="EGF"/>
    <property type="match status" value="9"/>
</dbReference>
<dbReference type="GO" id="GO:0032991">
    <property type="term" value="C:protein-containing complex"/>
    <property type="evidence" value="ECO:0007669"/>
    <property type="project" value="TreeGrafter"/>
</dbReference>
<evidence type="ECO:0000256" key="6">
    <source>
        <dbReference type="ARBA" id="ARBA00022729"/>
    </source>
</evidence>
<dbReference type="InterPro" id="IPR000152">
    <property type="entry name" value="EGF-type_Asp/Asn_hydroxyl_site"/>
</dbReference>
<dbReference type="Pfam" id="PF21700">
    <property type="entry name" value="EGF_DL_JAG"/>
    <property type="match status" value="1"/>
</dbReference>
<dbReference type="CDD" id="cd00054">
    <property type="entry name" value="EGF_CA"/>
    <property type="match status" value="6"/>
</dbReference>
<dbReference type="GO" id="GO:0005911">
    <property type="term" value="C:cell-cell junction"/>
    <property type="evidence" value="ECO:0007669"/>
    <property type="project" value="UniProtKB-ARBA"/>
</dbReference>
<feature type="domain" description="EGF-like" evidence="21">
    <location>
        <begin position="472"/>
        <end position="508"/>
    </location>
</feature>
<dbReference type="PROSITE" id="PS50026">
    <property type="entry name" value="EGF_3"/>
    <property type="match status" value="7"/>
</dbReference>
<feature type="disulfide bond" evidence="17">
    <location>
        <begin position="189"/>
        <end position="201"/>
    </location>
</feature>
<feature type="disulfide bond" evidence="15">
    <location>
        <begin position="422"/>
        <end position="431"/>
    </location>
</feature>
<dbReference type="InterPro" id="IPR011651">
    <property type="entry name" value="Notch_ligand_N"/>
</dbReference>
<dbReference type="InterPro" id="IPR009030">
    <property type="entry name" value="Growth_fac_rcpt_cys_sf"/>
</dbReference>
<feature type="domain" description="EGF-like" evidence="21">
    <location>
        <begin position="285"/>
        <end position="323"/>
    </location>
</feature>
<dbReference type="GO" id="GO:0046331">
    <property type="term" value="P:lateral inhibition"/>
    <property type="evidence" value="ECO:0007669"/>
    <property type="project" value="UniProtKB-ARBA"/>
</dbReference>
<dbReference type="FunFam" id="2.10.25.10:FF:000012">
    <property type="entry name" value="Delta-like protein"/>
    <property type="match status" value="1"/>
</dbReference>
<dbReference type="FunFam" id="2.10.25.10:FF:000230">
    <property type="entry name" value="Delta-like protein"/>
    <property type="match status" value="1"/>
</dbReference>
<feature type="compositionally biased region" description="Basic and acidic residues" evidence="19">
    <location>
        <begin position="672"/>
        <end position="682"/>
    </location>
</feature>
<evidence type="ECO:0000256" key="10">
    <source>
        <dbReference type="ARBA" id="ARBA00022843"/>
    </source>
</evidence>
<keyword evidence="8" id="KW-0221">Differentiation</keyword>
<evidence type="ECO:0000256" key="15">
    <source>
        <dbReference type="PROSITE-ProRule" id="PRU00076"/>
    </source>
</evidence>
<keyword evidence="9" id="KW-0106">Calcium</keyword>
<dbReference type="PROSITE" id="PS01186">
    <property type="entry name" value="EGF_2"/>
    <property type="match status" value="7"/>
</dbReference>
<evidence type="ECO:0000256" key="4">
    <source>
        <dbReference type="ARBA" id="ARBA00022536"/>
    </source>
</evidence>
<evidence type="ECO:0000256" key="7">
    <source>
        <dbReference type="ARBA" id="ARBA00022737"/>
    </source>
</evidence>
<dbReference type="GO" id="GO:0008587">
    <property type="term" value="P:imaginal disc-derived wing margin morphogenesis"/>
    <property type="evidence" value="ECO:0007669"/>
    <property type="project" value="UniProtKB-ARBA"/>
</dbReference>
<evidence type="ECO:0000256" key="14">
    <source>
        <dbReference type="ARBA" id="ARBA00023180"/>
    </source>
</evidence>
<dbReference type="Pfam" id="PF07657">
    <property type="entry name" value="MNNL"/>
    <property type="match status" value="1"/>
</dbReference>
<dbReference type="Gene3D" id="2.10.25.140">
    <property type="match status" value="1"/>
</dbReference>
<evidence type="ECO:0000313" key="25">
    <source>
        <dbReference type="EMBL" id="JAQ16370.1"/>
    </source>
</evidence>
<dbReference type="EMBL" id="GDHC01002259">
    <property type="protein sequence ID" value="JAQ16370.1"/>
    <property type="molecule type" value="Transcribed_RNA"/>
</dbReference>